<dbReference type="GO" id="GO:0004930">
    <property type="term" value="F:G protein-coupled receptor activity"/>
    <property type="evidence" value="ECO:0007669"/>
    <property type="project" value="UniProtKB-KW"/>
</dbReference>
<feature type="transmembrane region" description="Helical" evidence="10">
    <location>
        <begin position="229"/>
        <end position="248"/>
    </location>
</feature>
<evidence type="ECO:0000256" key="5">
    <source>
        <dbReference type="ARBA" id="ARBA00023136"/>
    </source>
</evidence>
<feature type="transmembrane region" description="Helical" evidence="10">
    <location>
        <begin position="107"/>
        <end position="136"/>
    </location>
</feature>
<dbReference type="Pfam" id="PF00001">
    <property type="entry name" value="7tm_1"/>
    <property type="match status" value="1"/>
</dbReference>
<dbReference type="GO" id="GO:0007200">
    <property type="term" value="P:phospholipase C-activating G protein-coupled receptor signaling pathway"/>
    <property type="evidence" value="ECO:0007669"/>
    <property type="project" value="TreeGrafter"/>
</dbReference>
<evidence type="ECO:0000256" key="8">
    <source>
        <dbReference type="ARBA" id="ARBA00025736"/>
    </source>
</evidence>
<dbReference type="PROSITE" id="PS50262">
    <property type="entry name" value="G_PROTEIN_RECEP_F1_2"/>
    <property type="match status" value="1"/>
</dbReference>
<dbReference type="PANTHER" id="PTHR24225:SF24">
    <property type="entry name" value="G-PROTEIN COUPLED RECEPTORS FAMILY 1 PROFILE DOMAIN-CONTAINING PROTEIN"/>
    <property type="match status" value="1"/>
</dbReference>
<keyword evidence="5 10" id="KW-0472">Membrane</keyword>
<evidence type="ECO:0000256" key="4">
    <source>
        <dbReference type="ARBA" id="ARBA00023040"/>
    </source>
</evidence>
<dbReference type="AlphaFoldDB" id="A0A8C5BAY8"/>
<dbReference type="Ensembl" id="ENSGMOT00000026921.1">
    <property type="protein sequence ID" value="ENSGMOP00000043708.1"/>
    <property type="gene ID" value="ENSGMOG00000033704.1"/>
</dbReference>
<dbReference type="GO" id="GO:0007204">
    <property type="term" value="P:positive regulation of cytosolic calcium ion concentration"/>
    <property type="evidence" value="ECO:0007669"/>
    <property type="project" value="TreeGrafter"/>
</dbReference>
<dbReference type="PRINTS" id="PR00526">
    <property type="entry name" value="FMETLEUPHER"/>
</dbReference>
<feature type="compositionally biased region" description="Polar residues" evidence="9">
    <location>
        <begin position="345"/>
        <end position="360"/>
    </location>
</feature>
<dbReference type="OMA" id="YTESKVI"/>
<dbReference type="GO" id="GO:0006954">
    <property type="term" value="P:inflammatory response"/>
    <property type="evidence" value="ECO:0007669"/>
    <property type="project" value="TreeGrafter"/>
</dbReference>
<feature type="transmembrane region" description="Helical" evidence="10">
    <location>
        <begin position="148"/>
        <end position="166"/>
    </location>
</feature>
<evidence type="ECO:0000313" key="12">
    <source>
        <dbReference type="Ensembl" id="ENSGMOP00000043708.1"/>
    </source>
</evidence>
<dbReference type="KEGG" id="gmh:115553274"/>
<feature type="region of interest" description="Disordered" evidence="9">
    <location>
        <begin position="333"/>
        <end position="360"/>
    </location>
</feature>
<proteinExistence type="inferred from homology"/>
<dbReference type="SUPFAM" id="SSF81321">
    <property type="entry name" value="Family A G protein-coupled receptor-like"/>
    <property type="match status" value="1"/>
</dbReference>
<dbReference type="RefSeq" id="XP_030225269.1">
    <property type="nucleotide sequence ID" value="XM_030369409.1"/>
</dbReference>
<sequence length="360" mass="40819">METDSSDNLTSTAAPVANNQRPTNTHKYMNTISLIILCLVFLFGTVGNGLVIYVTGFRMRRTVNSIWFLNLALADFLFTSFLIFLIISLAKDYHWPFGWFMCKLSSVIAIGNMFASVFFLTAISVDRCLCTWVVVWSQNHRTVRKAQLICVCIWLASLACSIPYGHSRCVYSQNNFTVCALSLTANKLALTHFQFFMGFLIPMLAIMGSYVAIGMRMRRLNRAKSRKSLRIIIAIILAFVVCWVPYHVHKYIEAYGNKDKIVTIRRFLGPLSSNLTTVNSCLNPLLYVFMCDEFIKKLKQSLFHVLETALAEDYLSFATNNSRSNISRLFRRSEPGSANRKDETSATIAETFTQVPTGEE</sequence>
<feature type="domain" description="G-protein coupled receptors family 1 profile" evidence="11">
    <location>
        <begin position="47"/>
        <end position="287"/>
    </location>
</feature>
<evidence type="ECO:0000256" key="2">
    <source>
        <dbReference type="ARBA" id="ARBA00022692"/>
    </source>
</evidence>
<organism evidence="12 13">
    <name type="scientific">Gadus morhua</name>
    <name type="common">Atlantic cod</name>
    <dbReference type="NCBI Taxonomy" id="8049"/>
    <lineage>
        <taxon>Eukaryota</taxon>
        <taxon>Metazoa</taxon>
        <taxon>Chordata</taxon>
        <taxon>Craniata</taxon>
        <taxon>Vertebrata</taxon>
        <taxon>Euteleostomi</taxon>
        <taxon>Actinopterygii</taxon>
        <taxon>Neopterygii</taxon>
        <taxon>Teleostei</taxon>
        <taxon>Neoteleostei</taxon>
        <taxon>Acanthomorphata</taxon>
        <taxon>Zeiogadaria</taxon>
        <taxon>Gadariae</taxon>
        <taxon>Gadiformes</taxon>
        <taxon>Gadoidei</taxon>
        <taxon>Gadidae</taxon>
        <taxon>Gadus</taxon>
    </lineage>
</organism>
<feature type="compositionally biased region" description="Basic and acidic residues" evidence="9">
    <location>
        <begin position="333"/>
        <end position="344"/>
    </location>
</feature>
<evidence type="ECO:0000259" key="11">
    <source>
        <dbReference type="PROSITE" id="PS50262"/>
    </source>
</evidence>
<gene>
    <name evidence="12" type="primary">LOC115553274</name>
</gene>
<keyword evidence="13" id="KW-1185">Reference proteome</keyword>
<feature type="transmembrane region" description="Helical" evidence="10">
    <location>
        <begin position="32"/>
        <end position="54"/>
    </location>
</feature>
<keyword evidence="4" id="KW-0297">G-protein coupled receptor</keyword>
<keyword evidence="2 10" id="KW-0812">Transmembrane</keyword>
<dbReference type="Ensembl" id="ENSGMOT00000050562.1">
    <property type="protein sequence ID" value="ENSGMOP00000032476.1"/>
    <property type="gene ID" value="ENSGMOG00000033704.1"/>
</dbReference>
<accession>A0A8C5BAY8</accession>
<keyword evidence="3 10" id="KW-1133">Transmembrane helix</keyword>
<dbReference type="InterPro" id="IPR000826">
    <property type="entry name" value="Formyl_rcpt-rel"/>
</dbReference>
<dbReference type="Proteomes" id="UP000694546">
    <property type="component" value="Chromosome 11"/>
</dbReference>
<dbReference type="GO" id="GO:0005886">
    <property type="term" value="C:plasma membrane"/>
    <property type="evidence" value="ECO:0007669"/>
    <property type="project" value="TreeGrafter"/>
</dbReference>
<evidence type="ECO:0000256" key="6">
    <source>
        <dbReference type="ARBA" id="ARBA00023170"/>
    </source>
</evidence>
<dbReference type="GO" id="GO:0006935">
    <property type="term" value="P:chemotaxis"/>
    <property type="evidence" value="ECO:0007669"/>
    <property type="project" value="UniProtKB-KW"/>
</dbReference>
<evidence type="ECO:0000256" key="9">
    <source>
        <dbReference type="SAM" id="MobiDB-lite"/>
    </source>
</evidence>
<keyword evidence="7" id="KW-0807">Transducer</keyword>
<protein>
    <submittedName>
        <fullName evidence="12">C3a anaphylatoxin chemotactic receptor-like</fullName>
    </submittedName>
</protein>
<evidence type="ECO:0000256" key="7">
    <source>
        <dbReference type="ARBA" id="ARBA00023224"/>
    </source>
</evidence>
<dbReference type="CDD" id="cd14974">
    <property type="entry name" value="7tmA_Anaphylatoxin_R-like"/>
    <property type="match status" value="1"/>
</dbReference>
<dbReference type="GeneTree" id="ENSGT01020000230438"/>
<dbReference type="InterPro" id="IPR000276">
    <property type="entry name" value="GPCR_Rhodpsn"/>
</dbReference>
<reference evidence="12" key="1">
    <citation type="submission" date="2025-05" db="UniProtKB">
        <authorList>
            <consortium name="Ensembl"/>
        </authorList>
    </citation>
    <scope>IDENTIFICATION</scope>
</reference>
<evidence type="ECO:0000256" key="3">
    <source>
        <dbReference type="ARBA" id="ARBA00022989"/>
    </source>
</evidence>
<dbReference type="PRINTS" id="PR00237">
    <property type="entry name" value="GPCRRHODOPSN"/>
</dbReference>
<evidence type="ECO:0000313" key="13">
    <source>
        <dbReference type="Proteomes" id="UP000694546"/>
    </source>
</evidence>
<dbReference type="GeneID" id="115553274"/>
<dbReference type="OrthoDB" id="6088892at2759"/>
<dbReference type="PANTHER" id="PTHR24225">
    <property type="entry name" value="CHEMOTACTIC RECEPTOR"/>
    <property type="match status" value="1"/>
</dbReference>
<keyword evidence="6" id="KW-0675">Receptor</keyword>
<dbReference type="GO" id="GO:0004875">
    <property type="term" value="F:complement receptor activity"/>
    <property type="evidence" value="ECO:0007669"/>
    <property type="project" value="TreeGrafter"/>
</dbReference>
<comment type="subcellular location">
    <subcellularLocation>
        <location evidence="1">Membrane</location>
        <topology evidence="1">Multi-pass membrane protein</topology>
    </subcellularLocation>
</comment>
<name>A0A8C5BAY8_GADMO</name>
<dbReference type="InterPro" id="IPR017452">
    <property type="entry name" value="GPCR_Rhodpsn_7TM"/>
</dbReference>
<feature type="transmembrane region" description="Helical" evidence="10">
    <location>
        <begin position="66"/>
        <end position="87"/>
    </location>
</feature>
<evidence type="ECO:0000256" key="10">
    <source>
        <dbReference type="SAM" id="Phobius"/>
    </source>
</evidence>
<accession>A0A8C5AJ53</accession>
<evidence type="ECO:0000256" key="1">
    <source>
        <dbReference type="ARBA" id="ARBA00004141"/>
    </source>
</evidence>
<feature type="transmembrane region" description="Helical" evidence="10">
    <location>
        <begin position="195"/>
        <end position="217"/>
    </location>
</feature>
<comment type="similarity">
    <text evidence="8">Belongs to the chemokine-like receptor (CMKLR) family.</text>
</comment>
<dbReference type="Gene3D" id="1.20.1070.10">
    <property type="entry name" value="Rhodopsin 7-helix transmembrane proteins"/>
    <property type="match status" value="1"/>
</dbReference>